<dbReference type="GO" id="GO:0046872">
    <property type="term" value="F:metal ion binding"/>
    <property type="evidence" value="ECO:0007669"/>
    <property type="project" value="UniProtKB-UniRule"/>
</dbReference>
<evidence type="ECO:0000313" key="4">
    <source>
        <dbReference type="Proteomes" id="UP000298460"/>
    </source>
</evidence>
<dbReference type="AlphaFoldDB" id="A0A4Z0RAW6"/>
<dbReference type="PANTHER" id="PTHR10192:SF28">
    <property type="entry name" value="MOLYBDOPTERIN MOLYBDENUMTRANSFERASE"/>
    <property type="match status" value="1"/>
</dbReference>
<dbReference type="CDD" id="cd03522">
    <property type="entry name" value="MoeA_like"/>
    <property type="match status" value="1"/>
</dbReference>
<comment type="pathway">
    <text evidence="1">Cofactor biosynthesis; molybdopterin biosynthesis.</text>
</comment>
<dbReference type="PANTHER" id="PTHR10192">
    <property type="entry name" value="MOLYBDOPTERIN BIOSYNTHESIS PROTEIN"/>
    <property type="match status" value="1"/>
</dbReference>
<dbReference type="Pfam" id="PF00994">
    <property type="entry name" value="MoCF_biosynth"/>
    <property type="match status" value="1"/>
</dbReference>
<reference evidence="3 4" key="1">
    <citation type="submission" date="2019-03" db="EMBL/GenBank/DDBJ databases">
        <title>Draft Genome Sequence of Desulfosporosinus fructosivorans Strain 63.6F, Isolated from Marine Sediment in the Baltic Sea.</title>
        <authorList>
            <person name="Hausmann B."/>
            <person name="Vandieken V."/>
            <person name="Pjevac P."/>
            <person name="Schreck K."/>
            <person name="Herbold C.W."/>
            <person name="Loy A."/>
        </authorList>
    </citation>
    <scope>NUCLEOTIDE SEQUENCE [LARGE SCALE GENOMIC DNA]</scope>
    <source>
        <strain evidence="3 4">63.6F</strain>
    </source>
</reference>
<proteinExistence type="inferred from homology"/>
<name>A0A4Z0RAW6_9FIRM</name>
<dbReference type="InterPro" id="IPR036425">
    <property type="entry name" value="MoaB/Mog-like_dom_sf"/>
</dbReference>
<dbReference type="GO" id="GO:0006777">
    <property type="term" value="P:Mo-molybdopterin cofactor biosynthetic process"/>
    <property type="evidence" value="ECO:0007669"/>
    <property type="project" value="UniProtKB-UniRule"/>
</dbReference>
<dbReference type="EC" id="2.10.1.1" evidence="1"/>
<dbReference type="UniPathway" id="UPA00344"/>
<comment type="catalytic activity">
    <reaction evidence="1">
        <text>adenylyl-molybdopterin + molybdate = Mo-molybdopterin + AMP + H(+)</text>
        <dbReference type="Rhea" id="RHEA:35047"/>
        <dbReference type="ChEBI" id="CHEBI:15378"/>
        <dbReference type="ChEBI" id="CHEBI:36264"/>
        <dbReference type="ChEBI" id="CHEBI:62727"/>
        <dbReference type="ChEBI" id="CHEBI:71302"/>
        <dbReference type="ChEBI" id="CHEBI:456215"/>
    </reaction>
</comment>
<dbReference type="OrthoDB" id="9767940at2"/>
<comment type="cofactor">
    <cofactor evidence="1">
        <name>Mg(2+)</name>
        <dbReference type="ChEBI" id="CHEBI:18420"/>
    </cofactor>
</comment>
<dbReference type="InterPro" id="IPR001453">
    <property type="entry name" value="MoaB/Mog_dom"/>
</dbReference>
<comment type="function">
    <text evidence="1">Catalyzes the insertion of molybdate into adenylated molybdopterin with the concomitant release of AMP.</text>
</comment>
<organism evidence="3 4">
    <name type="scientific">Desulfosporosinus fructosivorans</name>
    <dbReference type="NCBI Taxonomy" id="2018669"/>
    <lineage>
        <taxon>Bacteria</taxon>
        <taxon>Bacillati</taxon>
        <taxon>Bacillota</taxon>
        <taxon>Clostridia</taxon>
        <taxon>Eubacteriales</taxon>
        <taxon>Desulfitobacteriaceae</taxon>
        <taxon>Desulfosporosinus</taxon>
    </lineage>
</organism>
<evidence type="ECO:0000313" key="3">
    <source>
        <dbReference type="EMBL" id="TGE39950.1"/>
    </source>
</evidence>
<keyword evidence="1" id="KW-0501">Molybdenum cofactor biosynthesis</keyword>
<protein>
    <recommendedName>
        <fullName evidence="1">Molybdopterin molybdenumtransferase</fullName>
        <ecNumber evidence="1">2.10.1.1</ecNumber>
    </recommendedName>
</protein>
<keyword evidence="4" id="KW-1185">Reference proteome</keyword>
<keyword evidence="1" id="KW-0808">Transferase</keyword>
<sequence length="340" mass="36945">MQTIRVEDAVGTVLCHDLTKIVPGKTKGPAFKKGQVITEKDIPELLNMGKSHIYVWEVKKDQVHEDDAAIRLSRALGGQGISFTEPKEGKVSLIADFNGMCTINEDLLVQVNMIEDMVVATRSNRRPVIKGDIIAGIRVVPLVIDENKLQMVEHLSKEQETIRVKPFHSLKVGIITTGSEVYSGRIEDKFGPVVKEKIESYGCEVFKQIIVPDDVEQISAAIHSLKAEGAELILTTGGMSVDPDDVTPRSVREAGAEIVTYGAPVLPGAMLMVAYLEDVTILGLPGCVMYHKTTIFDLMIPLVLVGERIDKAMVAKLGLGGLCLNCKVCSYPVCTFGTGA</sequence>
<dbReference type="Gene3D" id="3.40.980.10">
    <property type="entry name" value="MoaB/Mog-like domain"/>
    <property type="match status" value="1"/>
</dbReference>
<keyword evidence="1" id="KW-0460">Magnesium</keyword>
<evidence type="ECO:0000259" key="2">
    <source>
        <dbReference type="SMART" id="SM00852"/>
    </source>
</evidence>
<comment type="caution">
    <text evidence="3">The sequence shown here is derived from an EMBL/GenBank/DDBJ whole genome shotgun (WGS) entry which is preliminary data.</text>
</comment>
<evidence type="ECO:0000256" key="1">
    <source>
        <dbReference type="RuleBase" id="RU365090"/>
    </source>
</evidence>
<keyword evidence="1" id="KW-0479">Metal-binding</keyword>
<dbReference type="SMART" id="SM00852">
    <property type="entry name" value="MoCF_biosynth"/>
    <property type="match status" value="1"/>
</dbReference>
<dbReference type="InterPro" id="IPR038987">
    <property type="entry name" value="MoeA-like"/>
</dbReference>
<dbReference type="SUPFAM" id="SSF53218">
    <property type="entry name" value="Molybdenum cofactor biosynthesis proteins"/>
    <property type="match status" value="1"/>
</dbReference>
<dbReference type="GO" id="GO:0005829">
    <property type="term" value="C:cytosol"/>
    <property type="evidence" value="ECO:0007669"/>
    <property type="project" value="TreeGrafter"/>
</dbReference>
<dbReference type="RefSeq" id="WP_135544885.1">
    <property type="nucleotide sequence ID" value="NZ_SPQQ01000001.1"/>
</dbReference>
<comment type="similarity">
    <text evidence="1">Belongs to the MoeA family.</text>
</comment>
<feature type="domain" description="MoaB/Mog" evidence="2">
    <location>
        <begin position="173"/>
        <end position="305"/>
    </location>
</feature>
<dbReference type="EMBL" id="SPQQ01000001">
    <property type="protein sequence ID" value="TGE39950.1"/>
    <property type="molecule type" value="Genomic_DNA"/>
</dbReference>
<keyword evidence="1" id="KW-0500">Molybdenum</keyword>
<gene>
    <name evidence="3" type="ORF">E4K67_02935</name>
</gene>
<dbReference type="Proteomes" id="UP000298460">
    <property type="component" value="Unassembled WGS sequence"/>
</dbReference>
<accession>A0A4Z0RAW6</accession>
<dbReference type="GO" id="GO:0061599">
    <property type="term" value="F:molybdopterin molybdotransferase activity"/>
    <property type="evidence" value="ECO:0007669"/>
    <property type="project" value="UniProtKB-UniRule"/>
</dbReference>